<dbReference type="InterPro" id="IPR050703">
    <property type="entry name" value="Flavin_MAO"/>
</dbReference>
<proteinExistence type="inferred from homology"/>
<comment type="similarity">
    <text evidence="1">Belongs to the flavin monoamine oxidase family.</text>
</comment>
<name>A0A424WA79_ALCXX</name>
<dbReference type="Pfam" id="PF13450">
    <property type="entry name" value="NAD_binding_8"/>
    <property type="match status" value="1"/>
</dbReference>
<evidence type="ECO:0000256" key="1">
    <source>
        <dbReference type="ARBA" id="ARBA00005995"/>
    </source>
</evidence>
<dbReference type="AlphaFoldDB" id="A0A424WA79"/>
<dbReference type="InterPro" id="IPR036188">
    <property type="entry name" value="FAD/NAD-bd_sf"/>
</dbReference>
<evidence type="ECO:0000259" key="2">
    <source>
        <dbReference type="Pfam" id="PF01593"/>
    </source>
</evidence>
<gene>
    <name evidence="3" type="ORF">DY367_18730</name>
</gene>
<comment type="caution">
    <text evidence="3">The sequence shown here is derived from an EMBL/GenBank/DDBJ whole genome shotgun (WGS) entry which is preliminary data.</text>
</comment>
<dbReference type="EMBL" id="QVXO01000029">
    <property type="protein sequence ID" value="RPJ90226.1"/>
    <property type="molecule type" value="Genomic_DNA"/>
</dbReference>
<evidence type="ECO:0000313" key="4">
    <source>
        <dbReference type="Proteomes" id="UP000285324"/>
    </source>
</evidence>
<feature type="domain" description="Amine oxidase" evidence="2">
    <location>
        <begin position="107"/>
        <end position="345"/>
    </location>
</feature>
<dbReference type="GO" id="GO:0016491">
    <property type="term" value="F:oxidoreductase activity"/>
    <property type="evidence" value="ECO:0007669"/>
    <property type="project" value="InterPro"/>
</dbReference>
<sequence>MTTQVDTVIVGGGLSGLYASLLLQRHGAGSHMLLEARDRPGGRILGAGSYDLGPTWFWPAIQPGLGAIVRDFGLSIIPQHEAGSMMVERSGTPVRMHGYPSHPASMRLAAGMSGLIDALRARLDPARIKLGQTVTRLRETGPAIEVHARDSEGRPSVFQASRVLLAVPPRLAQSRIDFDPPLPSALATQWRGTPTWMAPHAKYLAVYGSAFWREQGMSGAARSSRGPLAEVHDASTPQGPALFGFVDVPAAARRSVGQDVLMAHSRAQLARLFGPQALKPEREFYKDWSQDPDTFTAADCMDGGAHPAAPAVAAETGVWAGRLAGIASEWSAAFPGYLAGAIDAADAGVKRLLDRAAPAPNAVPPGVPAR</sequence>
<dbReference type="RefSeq" id="WP_118933282.1">
    <property type="nucleotide sequence ID" value="NZ_CP061008.1"/>
</dbReference>
<reference evidence="3 4" key="1">
    <citation type="submission" date="2018-08" db="EMBL/GenBank/DDBJ databases">
        <title>Achromobacter xylosoxidans Genome sequencing and assembly.</title>
        <authorList>
            <person name="Wang R."/>
            <person name="Rensing C."/>
            <person name="Li Y."/>
        </authorList>
    </citation>
    <scope>NUCLEOTIDE SEQUENCE [LARGE SCALE GENOMIC DNA]</scope>
    <source>
        <strain evidence="3 4">GD003A</strain>
    </source>
</reference>
<dbReference type="Proteomes" id="UP000285324">
    <property type="component" value="Unassembled WGS sequence"/>
</dbReference>
<dbReference type="PANTHER" id="PTHR43563:SF1">
    <property type="entry name" value="AMINE OXIDASE [FLAVIN-CONTAINING] B"/>
    <property type="match status" value="1"/>
</dbReference>
<dbReference type="SUPFAM" id="SSF54373">
    <property type="entry name" value="FAD-linked reductases, C-terminal domain"/>
    <property type="match status" value="1"/>
</dbReference>
<dbReference type="Pfam" id="PF01593">
    <property type="entry name" value="Amino_oxidase"/>
    <property type="match status" value="1"/>
</dbReference>
<accession>A0A424WA79</accession>
<dbReference type="OrthoDB" id="3972913at2"/>
<dbReference type="Gene3D" id="3.50.50.60">
    <property type="entry name" value="FAD/NAD(P)-binding domain"/>
    <property type="match status" value="2"/>
</dbReference>
<dbReference type="InterPro" id="IPR002937">
    <property type="entry name" value="Amino_oxidase"/>
</dbReference>
<dbReference type="PANTHER" id="PTHR43563">
    <property type="entry name" value="AMINE OXIDASE"/>
    <property type="match status" value="1"/>
</dbReference>
<dbReference type="SUPFAM" id="SSF51905">
    <property type="entry name" value="FAD/NAD(P)-binding domain"/>
    <property type="match status" value="1"/>
</dbReference>
<evidence type="ECO:0000313" key="3">
    <source>
        <dbReference type="EMBL" id="RPJ90226.1"/>
    </source>
</evidence>
<organism evidence="3 4">
    <name type="scientific">Alcaligenes xylosoxydans xylosoxydans</name>
    <name type="common">Achromobacter xylosoxidans</name>
    <dbReference type="NCBI Taxonomy" id="85698"/>
    <lineage>
        <taxon>Bacteria</taxon>
        <taxon>Pseudomonadati</taxon>
        <taxon>Pseudomonadota</taxon>
        <taxon>Betaproteobacteria</taxon>
        <taxon>Burkholderiales</taxon>
        <taxon>Alcaligenaceae</taxon>
        <taxon>Achromobacter</taxon>
    </lineage>
</organism>
<protein>
    <submittedName>
        <fullName evidence="3">Amine oxidase</fullName>
    </submittedName>
</protein>